<keyword evidence="3 6" id="KW-0812">Transmembrane</keyword>
<evidence type="ECO:0000256" key="3">
    <source>
        <dbReference type="ARBA" id="ARBA00022692"/>
    </source>
</evidence>
<evidence type="ECO:0000259" key="7">
    <source>
        <dbReference type="Pfam" id="PF04138"/>
    </source>
</evidence>
<proteinExistence type="inferred from homology"/>
<dbReference type="InterPro" id="IPR007267">
    <property type="entry name" value="GtrA_DPMS_TM"/>
</dbReference>
<keyword evidence="5 6" id="KW-0472">Membrane</keyword>
<sequence length="179" mass="18959">MADLRRRLAGELSKFLTVGALATAVAFVIFNALVHGGPFFEAPLNGHPQLAYVLANTVGMVISFRGTRNWAFAERDVRHKDGGRTAFIVINFATMLIPMACLWISRGALGLDDAVSDNISANVIGLGIGTAARFALLRQYVFPREGLAVTTGSQPVVTLDGAVATGETDAESAPARRTA</sequence>
<dbReference type="PANTHER" id="PTHR38459">
    <property type="entry name" value="PROPHAGE BACTOPRENOL-LINKED GLUCOSE TRANSLOCASE HOMOLOG"/>
    <property type="match status" value="1"/>
</dbReference>
<reference evidence="9" key="1">
    <citation type="journal article" date="2019" name="Int. J. Syst. Evol. Microbiol.">
        <title>The Global Catalogue of Microorganisms (GCM) 10K type strain sequencing project: providing services to taxonomists for standard genome sequencing and annotation.</title>
        <authorList>
            <consortium name="The Broad Institute Genomics Platform"/>
            <consortium name="The Broad Institute Genome Sequencing Center for Infectious Disease"/>
            <person name="Wu L."/>
            <person name="Ma J."/>
        </authorList>
    </citation>
    <scope>NUCLEOTIDE SEQUENCE [LARGE SCALE GENOMIC DNA]</scope>
    <source>
        <strain evidence="9">DFY28</strain>
    </source>
</reference>
<keyword evidence="4 6" id="KW-1133">Transmembrane helix</keyword>
<comment type="subcellular location">
    <subcellularLocation>
        <location evidence="1">Membrane</location>
        <topology evidence="1">Multi-pass membrane protein</topology>
    </subcellularLocation>
</comment>
<dbReference type="Proteomes" id="UP001596098">
    <property type="component" value="Unassembled WGS sequence"/>
</dbReference>
<dbReference type="EMBL" id="JBHSQI010000006">
    <property type="protein sequence ID" value="MFC6154425.1"/>
    <property type="molecule type" value="Genomic_DNA"/>
</dbReference>
<dbReference type="PANTHER" id="PTHR38459:SF1">
    <property type="entry name" value="PROPHAGE BACTOPRENOL-LINKED GLUCOSE TRANSLOCASE HOMOLOG"/>
    <property type="match status" value="1"/>
</dbReference>
<organism evidence="8 9">
    <name type="scientific">Nocardioides yefusunii</name>
    <dbReference type="NCBI Taxonomy" id="2500546"/>
    <lineage>
        <taxon>Bacteria</taxon>
        <taxon>Bacillati</taxon>
        <taxon>Actinomycetota</taxon>
        <taxon>Actinomycetes</taxon>
        <taxon>Propionibacteriales</taxon>
        <taxon>Nocardioidaceae</taxon>
        <taxon>Nocardioides</taxon>
    </lineage>
</organism>
<dbReference type="RefSeq" id="WP_128219811.1">
    <property type="nucleotide sequence ID" value="NZ_CP034929.1"/>
</dbReference>
<feature type="transmembrane region" description="Helical" evidence="6">
    <location>
        <begin position="85"/>
        <end position="106"/>
    </location>
</feature>
<evidence type="ECO:0000256" key="2">
    <source>
        <dbReference type="ARBA" id="ARBA00009399"/>
    </source>
</evidence>
<evidence type="ECO:0000256" key="5">
    <source>
        <dbReference type="ARBA" id="ARBA00023136"/>
    </source>
</evidence>
<feature type="transmembrane region" description="Helical" evidence="6">
    <location>
        <begin position="46"/>
        <end position="64"/>
    </location>
</feature>
<evidence type="ECO:0000313" key="9">
    <source>
        <dbReference type="Proteomes" id="UP001596098"/>
    </source>
</evidence>
<comment type="similarity">
    <text evidence="2">Belongs to the GtrA family.</text>
</comment>
<evidence type="ECO:0000256" key="6">
    <source>
        <dbReference type="SAM" id="Phobius"/>
    </source>
</evidence>
<dbReference type="Pfam" id="PF04138">
    <property type="entry name" value="GtrA_DPMS_TM"/>
    <property type="match status" value="1"/>
</dbReference>
<dbReference type="InterPro" id="IPR051401">
    <property type="entry name" value="GtrA_CellWall_Glycosyl"/>
</dbReference>
<feature type="transmembrane region" description="Helical" evidence="6">
    <location>
        <begin position="118"/>
        <end position="136"/>
    </location>
</feature>
<evidence type="ECO:0000256" key="1">
    <source>
        <dbReference type="ARBA" id="ARBA00004141"/>
    </source>
</evidence>
<evidence type="ECO:0000256" key="4">
    <source>
        <dbReference type="ARBA" id="ARBA00022989"/>
    </source>
</evidence>
<accession>A0ABW1R1C7</accession>
<comment type="caution">
    <text evidence="8">The sequence shown here is derived from an EMBL/GenBank/DDBJ whole genome shotgun (WGS) entry which is preliminary data.</text>
</comment>
<protein>
    <submittedName>
        <fullName evidence="8">GtrA family protein</fullName>
    </submittedName>
</protein>
<feature type="transmembrane region" description="Helical" evidence="6">
    <location>
        <begin position="12"/>
        <end position="34"/>
    </location>
</feature>
<evidence type="ECO:0000313" key="8">
    <source>
        <dbReference type="EMBL" id="MFC6154425.1"/>
    </source>
</evidence>
<gene>
    <name evidence="8" type="ORF">ACFPWU_12220</name>
</gene>
<keyword evidence="9" id="KW-1185">Reference proteome</keyword>
<name>A0ABW1R1C7_9ACTN</name>
<feature type="domain" description="GtrA/DPMS transmembrane" evidence="7">
    <location>
        <begin position="14"/>
        <end position="142"/>
    </location>
</feature>